<dbReference type="AlphaFoldDB" id="A0A445MA69"/>
<protein>
    <submittedName>
        <fullName evidence="1">Uncharacterized protein</fullName>
    </submittedName>
</protein>
<proteinExistence type="predicted"/>
<reference evidence="1" key="1">
    <citation type="journal article" date="2018" name="Data Brief">
        <title>Genome sequence data from 17 accessions of Ensete ventricosum, a staple food crop for millions in Ethiopia.</title>
        <authorList>
            <person name="Yemataw Z."/>
            <person name="Muzemil S."/>
            <person name="Ambachew D."/>
            <person name="Tripathi L."/>
            <person name="Tesfaye K."/>
            <person name="Chala A."/>
            <person name="Farbos A."/>
            <person name="O'Neill P."/>
            <person name="Moore K."/>
            <person name="Grant M."/>
            <person name="Studholme D.J."/>
        </authorList>
    </citation>
    <scope>NUCLEOTIDE SEQUENCE [LARGE SCALE GENOMIC DNA]</scope>
    <source>
        <tissue evidence="1">Leaf</tissue>
    </source>
</reference>
<sequence length="158" mass="17750">MEKKSNFCLFMPLFDLLGGTLDDKSWELQKEISSGKNEQVPDFVFLAHVVDVMSSMHVSFVFRSFSALPFCTKPQMLLMWPAMGGSKMGIPCEASLNVVYSHLDLNRVCVCSLQYFLPFATDGINDQIEQAILRADRLGVKVLSLAALNKVDFLFFPL</sequence>
<gene>
    <name evidence="1" type="ORF">BHM03_00003875</name>
</gene>
<accession>A0A445MA69</accession>
<name>A0A445MA69_ENSVE</name>
<organism evidence="1">
    <name type="scientific">Ensete ventricosum</name>
    <name type="common">Abyssinian banana</name>
    <name type="synonym">Musa ensete</name>
    <dbReference type="NCBI Taxonomy" id="4639"/>
    <lineage>
        <taxon>Eukaryota</taxon>
        <taxon>Viridiplantae</taxon>
        <taxon>Streptophyta</taxon>
        <taxon>Embryophyta</taxon>
        <taxon>Tracheophyta</taxon>
        <taxon>Spermatophyta</taxon>
        <taxon>Magnoliopsida</taxon>
        <taxon>Liliopsida</taxon>
        <taxon>Zingiberales</taxon>
        <taxon>Musaceae</taxon>
        <taxon>Ensete</taxon>
    </lineage>
</organism>
<evidence type="ECO:0000313" key="1">
    <source>
        <dbReference type="EMBL" id="RZR71152.1"/>
    </source>
</evidence>
<dbReference type="EMBL" id="KV875498">
    <property type="protein sequence ID" value="RZR71152.1"/>
    <property type="molecule type" value="Genomic_DNA"/>
</dbReference>
<dbReference type="Proteomes" id="UP000290560">
    <property type="component" value="Unassembled WGS sequence"/>
</dbReference>